<evidence type="ECO:0000256" key="2">
    <source>
        <dbReference type="SAM" id="SignalP"/>
    </source>
</evidence>
<name>A0AAV7TW69_PLEWA</name>
<evidence type="ECO:0000313" key="3">
    <source>
        <dbReference type="EMBL" id="KAJ1180873.1"/>
    </source>
</evidence>
<dbReference type="EMBL" id="JANPWB010000006">
    <property type="protein sequence ID" value="KAJ1180873.1"/>
    <property type="molecule type" value="Genomic_DNA"/>
</dbReference>
<evidence type="ECO:0000313" key="4">
    <source>
        <dbReference type="Proteomes" id="UP001066276"/>
    </source>
</evidence>
<feature type="region of interest" description="Disordered" evidence="1">
    <location>
        <begin position="122"/>
        <end position="162"/>
    </location>
</feature>
<sequence length="190" mass="20270">MQVSALLFSTLYPFLFFCRGGARRSVPAVQASLTLLCQAARFCAPTGIGVAGLRSQPVARAVHQPQVPPRSLRARWPASASRRVSAMPGCATGSSPAPSAHLRRLLHWDAAVTSSSRRDALGLVRCPSQPPPRSRLRPGPDRADGDMHSSRPARWCAPDHGAPDTPRLELKCPGIGYFSGSLRAVSGLLC</sequence>
<proteinExistence type="predicted"/>
<feature type="chain" id="PRO_5043798613" description="Secreted protein" evidence="2">
    <location>
        <begin position="23"/>
        <end position="190"/>
    </location>
</feature>
<organism evidence="3 4">
    <name type="scientific">Pleurodeles waltl</name>
    <name type="common">Iberian ribbed newt</name>
    <dbReference type="NCBI Taxonomy" id="8319"/>
    <lineage>
        <taxon>Eukaryota</taxon>
        <taxon>Metazoa</taxon>
        <taxon>Chordata</taxon>
        <taxon>Craniata</taxon>
        <taxon>Vertebrata</taxon>
        <taxon>Euteleostomi</taxon>
        <taxon>Amphibia</taxon>
        <taxon>Batrachia</taxon>
        <taxon>Caudata</taxon>
        <taxon>Salamandroidea</taxon>
        <taxon>Salamandridae</taxon>
        <taxon>Pleurodelinae</taxon>
        <taxon>Pleurodeles</taxon>
    </lineage>
</organism>
<comment type="caution">
    <text evidence="3">The sequence shown here is derived from an EMBL/GenBank/DDBJ whole genome shotgun (WGS) entry which is preliminary data.</text>
</comment>
<feature type="compositionally biased region" description="Basic and acidic residues" evidence="1">
    <location>
        <begin position="138"/>
        <end position="149"/>
    </location>
</feature>
<keyword evidence="4" id="KW-1185">Reference proteome</keyword>
<evidence type="ECO:0000256" key="1">
    <source>
        <dbReference type="SAM" id="MobiDB-lite"/>
    </source>
</evidence>
<dbReference type="Proteomes" id="UP001066276">
    <property type="component" value="Chromosome 3_2"/>
</dbReference>
<keyword evidence="2" id="KW-0732">Signal</keyword>
<protein>
    <recommendedName>
        <fullName evidence="5">Secreted protein</fullName>
    </recommendedName>
</protein>
<feature type="signal peptide" evidence="2">
    <location>
        <begin position="1"/>
        <end position="22"/>
    </location>
</feature>
<gene>
    <name evidence="3" type="ORF">NDU88_006086</name>
</gene>
<evidence type="ECO:0008006" key="5">
    <source>
        <dbReference type="Google" id="ProtNLM"/>
    </source>
</evidence>
<accession>A0AAV7TW69</accession>
<dbReference type="AlphaFoldDB" id="A0AAV7TW69"/>
<reference evidence="3" key="1">
    <citation type="journal article" date="2022" name="bioRxiv">
        <title>Sequencing and chromosome-scale assembly of the giantPleurodeles waltlgenome.</title>
        <authorList>
            <person name="Brown T."/>
            <person name="Elewa A."/>
            <person name="Iarovenko S."/>
            <person name="Subramanian E."/>
            <person name="Araus A.J."/>
            <person name="Petzold A."/>
            <person name="Susuki M."/>
            <person name="Suzuki K.-i.T."/>
            <person name="Hayashi T."/>
            <person name="Toyoda A."/>
            <person name="Oliveira C."/>
            <person name="Osipova E."/>
            <person name="Leigh N.D."/>
            <person name="Simon A."/>
            <person name="Yun M.H."/>
        </authorList>
    </citation>
    <scope>NUCLEOTIDE SEQUENCE</scope>
    <source>
        <strain evidence="3">20211129_DDA</strain>
        <tissue evidence="3">Liver</tissue>
    </source>
</reference>